<evidence type="ECO:0000313" key="2">
    <source>
        <dbReference type="Proteomes" id="UP000234323"/>
    </source>
</evidence>
<gene>
    <name evidence="1" type="ORF">RhiirA4_477077</name>
</gene>
<evidence type="ECO:0000313" key="1">
    <source>
        <dbReference type="EMBL" id="PKY56639.1"/>
    </source>
</evidence>
<accession>A0A2I1HCQ3</accession>
<keyword evidence="2" id="KW-1185">Reference proteome</keyword>
<name>A0A2I1HCQ3_9GLOM</name>
<reference evidence="1 2" key="1">
    <citation type="submission" date="2015-10" db="EMBL/GenBank/DDBJ databases">
        <title>Genome analyses suggest a sexual origin of heterokaryosis in a supposedly ancient asexual fungus.</title>
        <authorList>
            <person name="Ropars J."/>
            <person name="Sedzielewska K."/>
            <person name="Noel J."/>
            <person name="Charron P."/>
            <person name="Farinelli L."/>
            <person name="Marton T."/>
            <person name="Kruger M."/>
            <person name="Pelin A."/>
            <person name="Brachmann A."/>
            <person name="Corradi N."/>
        </authorList>
    </citation>
    <scope>NUCLEOTIDE SEQUENCE [LARGE SCALE GENOMIC DNA]</scope>
    <source>
        <strain evidence="1 2">A4</strain>
    </source>
</reference>
<protein>
    <submittedName>
        <fullName evidence="1">Uncharacterized protein</fullName>
    </submittedName>
</protein>
<dbReference type="Proteomes" id="UP000234323">
    <property type="component" value="Unassembled WGS sequence"/>
</dbReference>
<dbReference type="OrthoDB" id="2455720at2759"/>
<dbReference type="EMBL" id="LLXI01002253">
    <property type="protein sequence ID" value="PKY56639.1"/>
    <property type="molecule type" value="Genomic_DNA"/>
</dbReference>
<proteinExistence type="predicted"/>
<sequence>MSTFHSDNFDYSTKVSPPDALTYSHRVKGTRALFDSDSNQVLILRSNGKFFRWSLRLTRKNLFKRSGFQHFKMDYWNTVKRSRKTINASKLSKINAEIIEAWDNSDKVREIYQNAENTMSPEVPEELQLGKMKEKYRELGVRRKNLVCSHEKIPPAVDVKVFSHSKL</sequence>
<comment type="caution">
    <text evidence="1">The sequence shown here is derived from an EMBL/GenBank/DDBJ whole genome shotgun (WGS) entry which is preliminary data.</text>
</comment>
<dbReference type="AlphaFoldDB" id="A0A2I1HCQ3"/>
<organism evidence="1 2">
    <name type="scientific">Rhizophagus irregularis</name>
    <dbReference type="NCBI Taxonomy" id="588596"/>
    <lineage>
        <taxon>Eukaryota</taxon>
        <taxon>Fungi</taxon>
        <taxon>Fungi incertae sedis</taxon>
        <taxon>Mucoromycota</taxon>
        <taxon>Glomeromycotina</taxon>
        <taxon>Glomeromycetes</taxon>
        <taxon>Glomerales</taxon>
        <taxon>Glomeraceae</taxon>
        <taxon>Rhizophagus</taxon>
    </lineage>
</organism>